<organism evidence="2 3">
    <name type="scientific">Saccharicrinis fermentans DSM 9555 = JCM 21142</name>
    <dbReference type="NCBI Taxonomy" id="869213"/>
    <lineage>
        <taxon>Bacteria</taxon>
        <taxon>Pseudomonadati</taxon>
        <taxon>Bacteroidota</taxon>
        <taxon>Bacteroidia</taxon>
        <taxon>Marinilabiliales</taxon>
        <taxon>Marinilabiliaceae</taxon>
        <taxon>Saccharicrinis</taxon>
    </lineage>
</organism>
<dbReference type="Proteomes" id="UP000019402">
    <property type="component" value="Unassembled WGS sequence"/>
</dbReference>
<dbReference type="STRING" id="869213.GCA_000517085_00160"/>
<sequence>MIKSFPDPWSQEWFIFFLFVGLSTTLFHVFCLFKDVVKHHLIIEEKYLQLKSTVYICDSYKNKYHHYIAKFKVIQL</sequence>
<dbReference type="EMBL" id="BAMD01000055">
    <property type="protein sequence ID" value="GAF04750.1"/>
    <property type="molecule type" value="Genomic_DNA"/>
</dbReference>
<protein>
    <submittedName>
        <fullName evidence="2">Uncharacterized protein</fullName>
    </submittedName>
</protein>
<keyword evidence="1" id="KW-1133">Transmembrane helix</keyword>
<comment type="caution">
    <text evidence="2">The sequence shown here is derived from an EMBL/GenBank/DDBJ whole genome shotgun (WGS) entry which is preliminary data.</text>
</comment>
<keyword evidence="3" id="KW-1185">Reference proteome</keyword>
<reference evidence="2 3" key="1">
    <citation type="journal article" date="2014" name="Genome Announc.">
        <title>Draft Genome Sequence of Cytophaga fermentans JCM 21142T, a Facultative Anaerobe Isolated from Marine Mud.</title>
        <authorList>
            <person name="Starns D."/>
            <person name="Oshima K."/>
            <person name="Suda W."/>
            <person name="Iino T."/>
            <person name="Yuki M."/>
            <person name="Inoue J."/>
            <person name="Kitamura K."/>
            <person name="Iida T."/>
            <person name="Darby A."/>
            <person name="Hattori M."/>
            <person name="Ohkuma M."/>
        </authorList>
    </citation>
    <scope>NUCLEOTIDE SEQUENCE [LARGE SCALE GENOMIC DNA]</scope>
    <source>
        <strain evidence="2 3">JCM 21142</strain>
    </source>
</reference>
<name>W7Y1H4_9BACT</name>
<keyword evidence="1" id="KW-0812">Transmembrane</keyword>
<accession>W7Y1H4</accession>
<proteinExistence type="predicted"/>
<evidence type="ECO:0000256" key="1">
    <source>
        <dbReference type="SAM" id="Phobius"/>
    </source>
</evidence>
<evidence type="ECO:0000313" key="2">
    <source>
        <dbReference type="EMBL" id="GAF04750.1"/>
    </source>
</evidence>
<gene>
    <name evidence="2" type="ORF">JCM21142_93467</name>
</gene>
<keyword evidence="1" id="KW-0472">Membrane</keyword>
<evidence type="ECO:0000313" key="3">
    <source>
        <dbReference type="Proteomes" id="UP000019402"/>
    </source>
</evidence>
<dbReference type="AlphaFoldDB" id="W7Y1H4"/>
<feature type="transmembrane region" description="Helical" evidence="1">
    <location>
        <begin position="13"/>
        <end position="33"/>
    </location>
</feature>